<dbReference type="EMBL" id="MU276685">
    <property type="protein sequence ID" value="KAI0037860.1"/>
    <property type="molecule type" value="Genomic_DNA"/>
</dbReference>
<sequence>MNYEPSRSDMALRKALHAFRRARTVALFDAAILRSYGPGIIMPNAILERIVDAAHVHQIMDVDDLIEVTHWDRAADRGADIIEIINTHVPLPPATPSEPLQAGYAIEAVAPNAADSTERPRQHQQKPQNLMKPGGGHLARAGIYCHISCPHPRRPRPQYRYVSYNAMYGYIRWVPVLNIRCVREPVQGYTSQGAEAGPCDEFLVVTGVLIQPALHVLSLVTVPLCCGFAVPLRRSIALPLVRVASFVLTLVVGLGCQRVFVVLVGHIGICYHCCALSNAWAHVRAYTRRSVSARRSSVLRKMCASVRRRSAARCERVLKR</sequence>
<reference evidence="1" key="2">
    <citation type="journal article" date="2022" name="New Phytol.">
        <title>Evolutionary transition to the ectomycorrhizal habit in the genomes of a hyperdiverse lineage of mushroom-forming fungi.</title>
        <authorList>
            <person name="Looney B."/>
            <person name="Miyauchi S."/>
            <person name="Morin E."/>
            <person name="Drula E."/>
            <person name="Courty P.E."/>
            <person name="Kohler A."/>
            <person name="Kuo A."/>
            <person name="LaButti K."/>
            <person name="Pangilinan J."/>
            <person name="Lipzen A."/>
            <person name="Riley R."/>
            <person name="Andreopoulos W."/>
            <person name="He G."/>
            <person name="Johnson J."/>
            <person name="Nolan M."/>
            <person name="Tritt A."/>
            <person name="Barry K.W."/>
            <person name="Grigoriev I.V."/>
            <person name="Nagy L.G."/>
            <person name="Hibbett D."/>
            <person name="Henrissat B."/>
            <person name="Matheny P.B."/>
            <person name="Labbe J."/>
            <person name="Martin F.M."/>
        </authorList>
    </citation>
    <scope>NUCLEOTIDE SEQUENCE</scope>
    <source>
        <strain evidence="1">FP105234-sp</strain>
    </source>
</reference>
<organism evidence="1 2">
    <name type="scientific">Auriscalpium vulgare</name>
    <dbReference type="NCBI Taxonomy" id="40419"/>
    <lineage>
        <taxon>Eukaryota</taxon>
        <taxon>Fungi</taxon>
        <taxon>Dikarya</taxon>
        <taxon>Basidiomycota</taxon>
        <taxon>Agaricomycotina</taxon>
        <taxon>Agaricomycetes</taxon>
        <taxon>Russulales</taxon>
        <taxon>Auriscalpiaceae</taxon>
        <taxon>Auriscalpium</taxon>
    </lineage>
</organism>
<evidence type="ECO:0000313" key="1">
    <source>
        <dbReference type="EMBL" id="KAI0037860.1"/>
    </source>
</evidence>
<gene>
    <name evidence="1" type="ORF">FA95DRAFT_1354181</name>
</gene>
<evidence type="ECO:0000313" key="2">
    <source>
        <dbReference type="Proteomes" id="UP000814033"/>
    </source>
</evidence>
<name>A0ACB8R277_9AGAM</name>
<dbReference type="Proteomes" id="UP000814033">
    <property type="component" value="Unassembled WGS sequence"/>
</dbReference>
<comment type="caution">
    <text evidence="1">The sequence shown here is derived from an EMBL/GenBank/DDBJ whole genome shotgun (WGS) entry which is preliminary data.</text>
</comment>
<reference evidence="1" key="1">
    <citation type="submission" date="2021-02" db="EMBL/GenBank/DDBJ databases">
        <authorList>
            <consortium name="DOE Joint Genome Institute"/>
            <person name="Ahrendt S."/>
            <person name="Looney B.P."/>
            <person name="Miyauchi S."/>
            <person name="Morin E."/>
            <person name="Drula E."/>
            <person name="Courty P.E."/>
            <person name="Chicoki N."/>
            <person name="Fauchery L."/>
            <person name="Kohler A."/>
            <person name="Kuo A."/>
            <person name="Labutti K."/>
            <person name="Pangilinan J."/>
            <person name="Lipzen A."/>
            <person name="Riley R."/>
            <person name="Andreopoulos W."/>
            <person name="He G."/>
            <person name="Johnson J."/>
            <person name="Barry K.W."/>
            <person name="Grigoriev I.V."/>
            <person name="Nagy L."/>
            <person name="Hibbett D."/>
            <person name="Henrissat B."/>
            <person name="Matheny P.B."/>
            <person name="Labbe J."/>
            <person name="Martin F."/>
        </authorList>
    </citation>
    <scope>NUCLEOTIDE SEQUENCE</scope>
    <source>
        <strain evidence="1">FP105234-sp</strain>
    </source>
</reference>
<accession>A0ACB8R277</accession>
<proteinExistence type="predicted"/>
<keyword evidence="2" id="KW-1185">Reference proteome</keyword>
<protein>
    <submittedName>
        <fullName evidence="1">Uncharacterized protein</fullName>
    </submittedName>
</protein>